<protein>
    <recommendedName>
        <fullName evidence="2">Pit accessory protein</fullName>
    </recommendedName>
</protein>
<dbReference type="AlphaFoldDB" id="A0A078MLE2"/>
<dbReference type="PANTHER" id="PTHR37298:SF1">
    <property type="entry name" value="UPF0111 PROTEIN YKAA"/>
    <property type="match status" value="1"/>
</dbReference>
<reference evidence="1" key="1">
    <citation type="submission" date="2014-07" db="EMBL/GenBank/DDBJ databases">
        <authorList>
            <person name="Urmite Genomes Urmite Genomes"/>
        </authorList>
    </citation>
    <scope>NUCLEOTIDE SEQUENCE</scope>
    <source>
        <strain evidence="1">11W110_air</strain>
    </source>
</reference>
<name>A0A078MLE2_9MICC</name>
<accession>A0A078MLE2</accession>
<proteinExistence type="predicted"/>
<gene>
    <name evidence="1" type="ORF">BN1051_00397</name>
</gene>
<dbReference type="Gene3D" id="1.20.58.220">
    <property type="entry name" value="Phosphate transport system protein phou homolog 2, domain 2"/>
    <property type="match status" value="1"/>
</dbReference>
<dbReference type="SMR" id="A0A078MLE2"/>
<dbReference type="EMBL" id="LN483070">
    <property type="protein sequence ID" value="CEA07084.1"/>
    <property type="molecule type" value="Genomic_DNA"/>
</dbReference>
<sequence>MKLRLFPQDTAGLDLLSRTAGQLLDGTAVLAEMLGADPDGFDRLVEDMHRIEAEATDLHFALMTQMRTSFINPLPREDLYELSLLLLTAVERLDGAAEIIGLYRPAKLSRRAAEVLEVINRQSELTVAAMRRLASLQDLEEYWIEMLRLTKRAERTHRMWVAEMLQDLKPAAYARHRDLADQLASVVSGLRSTATYVGGVLVRES</sequence>
<evidence type="ECO:0008006" key="2">
    <source>
        <dbReference type="Google" id="ProtNLM"/>
    </source>
</evidence>
<dbReference type="PANTHER" id="PTHR37298">
    <property type="entry name" value="UPF0111 PROTEIN YKAA"/>
    <property type="match status" value="1"/>
</dbReference>
<dbReference type="InterPro" id="IPR038078">
    <property type="entry name" value="PhoU-like_sf"/>
</dbReference>
<dbReference type="InterPro" id="IPR052912">
    <property type="entry name" value="UPF0111_domain"/>
</dbReference>
<evidence type="ECO:0000313" key="1">
    <source>
        <dbReference type="EMBL" id="CEA07084.1"/>
    </source>
</evidence>
<organism evidence="1">
    <name type="scientific">Arthrobacter saudimassiliensis</name>
    <dbReference type="NCBI Taxonomy" id="1461584"/>
    <lineage>
        <taxon>Bacteria</taxon>
        <taxon>Bacillati</taxon>
        <taxon>Actinomycetota</taxon>
        <taxon>Actinomycetes</taxon>
        <taxon>Micrococcales</taxon>
        <taxon>Micrococcaceae</taxon>
        <taxon>Arthrobacter</taxon>
    </lineage>
</organism>
<dbReference type="PATRIC" id="fig|1461584.3.peg.386"/>